<reference evidence="2 3" key="1">
    <citation type="submission" date="2018-07" db="EMBL/GenBank/DDBJ databases">
        <title>Lottiidibacillus patelloidae gen. nov., sp. nov., isolated from the intestinal tract of a marine limpet and the reclassification of B. taeanensis BH030017T, B. algicola KMM 3737T and B. hwajinpoensis SW-72T as genus Lottiidibacillus.</title>
        <authorList>
            <person name="Liu R."/>
            <person name="Huang Z."/>
        </authorList>
    </citation>
    <scope>NUCLEOTIDE SEQUENCE [LARGE SCALE GENOMIC DNA]</scope>
    <source>
        <strain evidence="2 3">BH030017</strain>
    </source>
</reference>
<accession>A0A366XW05</accession>
<keyword evidence="1" id="KW-0812">Transmembrane</keyword>
<sequence>MNCWKSVNIIKEYGTERIIFLSLFGVLSFFTVFYLTYSMLYPSAHLADQGLFFLFVLLLIIVPFHKLMHCVPLWIMGKKAKLKIKFGLEMYRPTMACCIPCPLSRNLTIIVVLFPFISITLLACIGAFLIPAYMHYFAIFSAINFGYSIIDFIYALKLYKAPKHSFIEDHEEGFDILIKSML</sequence>
<evidence type="ECO:0000313" key="2">
    <source>
        <dbReference type="EMBL" id="RBW69335.1"/>
    </source>
</evidence>
<comment type="caution">
    <text evidence="2">The sequence shown here is derived from an EMBL/GenBank/DDBJ whole genome shotgun (WGS) entry which is preliminary data.</text>
</comment>
<proteinExistence type="predicted"/>
<protein>
    <recommendedName>
        <fullName evidence="4">DUF3267 domain-containing protein</fullName>
    </recommendedName>
</protein>
<keyword evidence="3" id="KW-1185">Reference proteome</keyword>
<dbReference type="Proteomes" id="UP000253314">
    <property type="component" value="Unassembled WGS sequence"/>
</dbReference>
<gene>
    <name evidence="2" type="ORF">DS031_11900</name>
</gene>
<dbReference type="RefSeq" id="WP_113806307.1">
    <property type="nucleotide sequence ID" value="NZ_QOCW01000011.1"/>
</dbReference>
<feature type="transmembrane region" description="Helical" evidence="1">
    <location>
        <begin position="109"/>
        <end position="130"/>
    </location>
</feature>
<feature type="transmembrane region" description="Helical" evidence="1">
    <location>
        <begin position="136"/>
        <end position="156"/>
    </location>
</feature>
<dbReference type="EMBL" id="QOCW01000011">
    <property type="protein sequence ID" value="RBW69335.1"/>
    <property type="molecule type" value="Genomic_DNA"/>
</dbReference>
<evidence type="ECO:0000313" key="3">
    <source>
        <dbReference type="Proteomes" id="UP000253314"/>
    </source>
</evidence>
<dbReference type="InterPro" id="IPR021683">
    <property type="entry name" value="DUF3267"/>
</dbReference>
<organism evidence="2 3">
    <name type="scientific">Bacillus taeanensis</name>
    <dbReference type="NCBI Taxonomy" id="273032"/>
    <lineage>
        <taxon>Bacteria</taxon>
        <taxon>Bacillati</taxon>
        <taxon>Bacillota</taxon>
        <taxon>Bacilli</taxon>
        <taxon>Bacillales</taxon>
        <taxon>Bacillaceae</taxon>
        <taxon>Bacillus</taxon>
    </lineage>
</organism>
<dbReference type="AlphaFoldDB" id="A0A366XW05"/>
<evidence type="ECO:0008006" key="4">
    <source>
        <dbReference type="Google" id="ProtNLM"/>
    </source>
</evidence>
<name>A0A366XW05_9BACI</name>
<keyword evidence="1" id="KW-0472">Membrane</keyword>
<feature type="transmembrane region" description="Helical" evidence="1">
    <location>
        <begin position="18"/>
        <end position="40"/>
    </location>
</feature>
<dbReference type="OrthoDB" id="2360495at2"/>
<keyword evidence="1" id="KW-1133">Transmembrane helix</keyword>
<evidence type="ECO:0000256" key="1">
    <source>
        <dbReference type="SAM" id="Phobius"/>
    </source>
</evidence>
<dbReference type="Pfam" id="PF11667">
    <property type="entry name" value="DUF3267"/>
    <property type="match status" value="1"/>
</dbReference>
<feature type="transmembrane region" description="Helical" evidence="1">
    <location>
        <begin position="52"/>
        <end position="75"/>
    </location>
</feature>